<feature type="region of interest" description="Disordered" evidence="23">
    <location>
        <begin position="1138"/>
        <end position="1171"/>
    </location>
</feature>
<feature type="compositionally biased region" description="Polar residues" evidence="23">
    <location>
        <begin position="398"/>
        <end position="408"/>
    </location>
</feature>
<feature type="compositionally biased region" description="Low complexity" evidence="23">
    <location>
        <begin position="894"/>
        <end position="931"/>
    </location>
</feature>
<evidence type="ECO:0000313" key="28">
    <source>
        <dbReference type="Xenbase" id="XB-GENE-940130"/>
    </source>
</evidence>
<keyword evidence="19" id="KW-1071">Ligand-gated ion channel</keyword>
<dbReference type="Gene3D" id="1.10.287.70">
    <property type="match status" value="1"/>
</dbReference>
<dbReference type="InterPro" id="IPR005821">
    <property type="entry name" value="Ion_trans_dom"/>
</dbReference>
<evidence type="ECO:0000256" key="6">
    <source>
        <dbReference type="ARBA" id="ARBA00022538"/>
    </source>
</evidence>
<keyword evidence="12" id="KW-0630">Potassium</keyword>
<evidence type="ECO:0000256" key="16">
    <source>
        <dbReference type="ARBA" id="ARBA00023136"/>
    </source>
</evidence>
<feature type="region of interest" description="Disordered" evidence="23">
    <location>
        <begin position="1994"/>
        <end position="2061"/>
    </location>
</feature>
<gene>
    <name evidence="27 28" type="primary">hcn4</name>
</gene>
<reference evidence="27" key="1">
    <citation type="submission" date="2025-08" db="UniProtKB">
        <authorList>
            <consortium name="RefSeq"/>
        </authorList>
    </citation>
    <scope>IDENTIFICATION</scope>
    <source>
        <strain evidence="27">Nigerian</strain>
        <tissue evidence="27">Liver and blood</tissue>
    </source>
</reference>
<feature type="region of interest" description="Disordered" evidence="23">
    <location>
        <begin position="1"/>
        <end position="489"/>
    </location>
</feature>
<dbReference type="SMART" id="SM00100">
    <property type="entry name" value="cNMP"/>
    <property type="match status" value="1"/>
</dbReference>
<feature type="compositionally biased region" description="Polar residues" evidence="23">
    <location>
        <begin position="29"/>
        <end position="38"/>
    </location>
</feature>
<evidence type="ECO:0000256" key="10">
    <source>
        <dbReference type="ARBA" id="ARBA00022826"/>
    </source>
</evidence>
<dbReference type="PROSITE" id="PS00888">
    <property type="entry name" value="CNMP_BINDING_1"/>
    <property type="match status" value="1"/>
</dbReference>
<feature type="transmembrane region" description="Helical" evidence="24">
    <location>
        <begin position="1242"/>
        <end position="1266"/>
    </location>
</feature>
<evidence type="ECO:0000256" key="19">
    <source>
        <dbReference type="ARBA" id="ARBA00023286"/>
    </source>
</evidence>
<keyword evidence="26" id="KW-1185">Reference proteome</keyword>
<comment type="catalytic activity">
    <reaction evidence="22">
        <text>Na(+)(in) = Na(+)(out)</text>
        <dbReference type="Rhea" id="RHEA:34963"/>
        <dbReference type="ChEBI" id="CHEBI:29101"/>
    </reaction>
</comment>
<proteinExistence type="inferred from homology"/>
<dbReference type="InterPro" id="IPR013621">
    <property type="entry name" value="Ion_trans_N"/>
</dbReference>
<dbReference type="PROSITE" id="PS50042">
    <property type="entry name" value="CNMP_BINDING_3"/>
    <property type="match status" value="1"/>
</dbReference>
<dbReference type="InterPro" id="IPR018490">
    <property type="entry name" value="cNMP-bd_dom_sf"/>
</dbReference>
<comment type="subcellular location">
    <subcellularLocation>
        <location evidence="1">Cell membrane</location>
        <topology evidence="1">Multi-pass membrane protein</topology>
    </subcellularLocation>
</comment>
<evidence type="ECO:0000256" key="4">
    <source>
        <dbReference type="ARBA" id="ARBA00022461"/>
    </source>
</evidence>
<feature type="compositionally biased region" description="Polar residues" evidence="23">
    <location>
        <begin position="591"/>
        <end position="604"/>
    </location>
</feature>
<dbReference type="Pfam" id="PF08412">
    <property type="entry name" value="Ion_trans_N"/>
    <property type="match status" value="1"/>
</dbReference>
<dbReference type="Xenbase" id="XB-GENE-940130">
    <property type="gene designation" value="hcn4"/>
</dbReference>
<keyword evidence="5" id="KW-1003">Cell membrane</keyword>
<keyword evidence="13 24" id="KW-1133">Transmembrane helix</keyword>
<evidence type="ECO:0000256" key="3">
    <source>
        <dbReference type="ARBA" id="ARBA00022448"/>
    </source>
</evidence>
<feature type="transmembrane region" description="Helical" evidence="24">
    <location>
        <begin position="1473"/>
        <end position="1498"/>
    </location>
</feature>
<evidence type="ECO:0000256" key="1">
    <source>
        <dbReference type="ARBA" id="ARBA00004651"/>
    </source>
</evidence>
<feature type="region of interest" description="Disordered" evidence="23">
    <location>
        <begin position="561"/>
        <end position="952"/>
    </location>
</feature>
<evidence type="ECO:0000256" key="22">
    <source>
        <dbReference type="ARBA" id="ARBA00036239"/>
    </source>
</evidence>
<dbReference type="GO" id="GO:0035725">
    <property type="term" value="P:sodium ion transmembrane transport"/>
    <property type="evidence" value="ECO:0000318"/>
    <property type="project" value="GO_Central"/>
</dbReference>
<dbReference type="InterPro" id="IPR018488">
    <property type="entry name" value="cNMP-bd_CS"/>
</dbReference>
<dbReference type="InterPro" id="IPR051413">
    <property type="entry name" value="K/Na_HCN_channel"/>
</dbReference>
<feature type="domain" description="Cyclic nucleotide-binding" evidence="25">
    <location>
        <begin position="1576"/>
        <end position="1682"/>
    </location>
</feature>
<evidence type="ECO:0000256" key="9">
    <source>
        <dbReference type="ARBA" id="ARBA00022741"/>
    </source>
</evidence>
<protein>
    <submittedName>
        <fullName evidence="27">Potassium/sodium hyperpolarization-activated cyclic nucleotide-gated channel 3 isoform X1</fullName>
    </submittedName>
</protein>
<evidence type="ECO:0000256" key="7">
    <source>
        <dbReference type="ARBA" id="ARBA00022566"/>
    </source>
</evidence>
<dbReference type="Pfam" id="PF00027">
    <property type="entry name" value="cNMP_binding"/>
    <property type="match status" value="1"/>
</dbReference>
<feature type="compositionally biased region" description="Polar residues" evidence="23">
    <location>
        <begin position="1873"/>
        <end position="1891"/>
    </location>
</feature>
<dbReference type="GO" id="GO:0030552">
    <property type="term" value="F:cAMP binding"/>
    <property type="evidence" value="ECO:0007669"/>
    <property type="project" value="UniProtKB-KW"/>
</dbReference>
<keyword evidence="18" id="KW-0739">Sodium transport</keyword>
<feature type="compositionally biased region" description="Low complexity" evidence="23">
    <location>
        <begin position="993"/>
        <end position="1015"/>
    </location>
</feature>
<evidence type="ECO:0000256" key="11">
    <source>
        <dbReference type="ARBA" id="ARBA00022882"/>
    </source>
</evidence>
<keyword evidence="16 24" id="KW-0472">Membrane</keyword>
<evidence type="ECO:0000256" key="20">
    <source>
        <dbReference type="ARBA" id="ARBA00023303"/>
    </source>
</evidence>
<comment type="catalytic activity">
    <reaction evidence="21">
        <text>K(+)(in) = K(+)(out)</text>
        <dbReference type="Rhea" id="RHEA:29463"/>
        <dbReference type="ChEBI" id="CHEBI:29103"/>
    </reaction>
</comment>
<dbReference type="Gene3D" id="2.60.120.10">
    <property type="entry name" value="Jelly Rolls"/>
    <property type="match status" value="1"/>
</dbReference>
<feature type="compositionally biased region" description="Polar residues" evidence="23">
    <location>
        <begin position="458"/>
        <end position="472"/>
    </location>
</feature>
<dbReference type="RefSeq" id="XP_002944030.2">
    <property type="nucleotide sequence ID" value="XM_002943984.3"/>
</dbReference>
<keyword evidence="11" id="KW-0851">Voltage-gated channel</keyword>
<dbReference type="GO" id="GO:0005249">
    <property type="term" value="F:voltage-gated potassium channel activity"/>
    <property type="evidence" value="ECO:0000318"/>
    <property type="project" value="GO_Central"/>
</dbReference>
<evidence type="ECO:0000256" key="23">
    <source>
        <dbReference type="SAM" id="MobiDB-lite"/>
    </source>
</evidence>
<sequence length="2061" mass="220971">MEPRHGADLPSSDMGRERAPSLPGAQGTGARTSQQLSLASPRHKPSAAPPDPTVRSNQNPLGPVQHHHPSDESRDPTVRSIQDSPAPNQHHSSSARSIQNPPAPDQHHSSSARSIQNPPAPDQHHSSSARSIQNPPAPDQHHSSSARSIQNPPAPDQHHSSSARSIQNPPAPDQHHSSSARSIQNPPAPDQHHSSSARSIQNPPAPDQHHSSSARSIQNPPAPDQHHSSSLRSIQNPPAPDQHHSSSARSIQNPPAPDQHHSSSLRSIQNPPAPDQHHSSSARTIQNPPAPDQHHSSSVRTIQNPPAPDQHHSSSARSIQNPSAPDQHHSSSVRSIQNPPAPDQHHSSSARSIQNAPAPDQHHSSSVRSIQNPPAPDQHHSSSARSIQNPPAPDQHHSSSARSIQNSPDLAPNQHPHSSAPSKENSSNEKILPEVGATGQQAMVPGPPQQAACRQHLPSGQNQPLTNGNSQPAAPVPAQPITPRLCQPAAPGVRQPLALDINQPYDRPHGNLPIKGAKQLSAPSPELNPAPVPGNIQLFAPAPQNSEALALGPTQSFALHESQPPAYEISQHVAPKSIGYNHPYTPGYDRSSAQVSGQTYTQGLRKTAQGLDQEANQPSPAQEANQPSPAQEANQPSFKRLSPSLTQELSQPTAQVPSQHTVQVPSHSPAQVPSHSPAQVPSHSPAQVPSHSPAQVPSHSPAQVSSQFSTQGLNQSPVQISRKASAQGLNQHSAPLSSLPSDQMPSWPHASVHGLSQPSPHGPSQFCAQGPSPSSEGSIQAPVQLLNQPPVQGLSQCPSQVPSHSPAQVASHSPSQVPSHSPAQVPSHSPAQVPSHSPAQVPSHCALEGPKPSPVPGANQPIYPSVIKSPTQAPNHQPNTHGNSQSPALESIQSPALVPSKSSALASSQSNALVPSQSSALVPSQSSALASRKSPALVPSQSPALSSNQSLVLVPSQSPALVPTQYSALGSSQSPALAPSQSPTVACSQSPALVPSQSPALVPSQSPALAPSQSPTVACSQSPALAPCQSPSVVPSQSSALASSQSPALAPSQSPALAPSQSPALVPTQPAAVISSESPAQGPSQSPFQGSCHVPTQGSIQSPAQEPSQSPAKVPSQCPLHVPSQCPVRVPTQATAQDSCPLTAQAPSQSPAQISSHSPAQISSQSPAQELSSLIPKLEGSEQTEVGDPGGFIQRQFGALLQPAVNKFSLRMFGSHKAVEIEQQRVKSAGSWIIHPYSDFRFYWDLIMLLLMVANLIILPVGITFFKDENTPPWIVFNVLSDTFFLADLVLNFRTGIVVEDNTEIILDPHTIKMKYLKSWFLVDFVSSIPVDYIFLIVDLETNVDTEVYKTARALRIVRFTKILSLLRLLRLSRLIRYIHQWEEIFHMTYDLASAVVRIFNLIGMMLLLCHWDGCLQFLVPMLQDFPEDCWVSINHMANESWGKQYSHAIFKAMSHMLCIGYGQQAPEGMTDVWLTMLSMIVGATCYAMFIGHATALIQSLDSSRRQYQEKYKQVEQYMSFHKLPPDTRQRIHEYYEHRYQGKMFDEENILGELSEPLKEEIVNFNCRNLVANMPLFANADPNFVTAMLTKLRFEVFQPGDYIIREGTVGKKMYFIQHGVVSILTRGSKETKLSDGSYFGEICLLTRGRRTASVRADTYCRLYSLSVDNFNEVLEEYPMMRRAFETVAMDRLDRIGKKNSILLRKRAENSSGSVNNEIIQQIVKHDRDTAHNIQDIQCLAATRDPNKPFIWEPLVHAPLQTAAATTNVAIALTHQQNLQANVFLPPLSLPETAYVSRQARRSQPSLRGSHPSSVSSPSGTQSHLQTPLGISPSSPSGVQKQSINGQCPQIPIRLSQSQRGEPQTAAKPPILPSQVQLSRSRGTSASTSVLQQGMGPAGSPVVPGSLSGRTLHYSLSRASGSHISLLMQQAASSPQQLVKYRSIQGLPIGRLSQDVRLMSASQPSLPNKVTHQQDGSMLQIASNKSSPTVSAMLVRPSLPSPSAHPQQQPSGPLVFSGRPVSGSATPQSPVSAPRPAGQSRKGSVVFSSDVEVNKPKLPSNM</sequence>
<feature type="compositionally biased region" description="Polar residues" evidence="23">
    <location>
        <begin position="939"/>
        <end position="952"/>
    </location>
</feature>
<dbReference type="PANTHER" id="PTHR45689:SF7">
    <property type="entry name" value="POTASSIUM_SODIUM HYPERPOLARIZATION-ACTIVATED CYCLIC NUCLEOTIDE-GATED CHANNEL 3"/>
    <property type="match status" value="1"/>
</dbReference>
<name>A0A8J0QZ60_XENTR</name>
<evidence type="ECO:0000256" key="2">
    <source>
        <dbReference type="ARBA" id="ARBA00006305"/>
    </source>
</evidence>
<evidence type="ECO:0000256" key="21">
    <source>
        <dbReference type="ARBA" id="ARBA00034430"/>
    </source>
</evidence>
<keyword evidence="10" id="KW-0631">Potassium channel</keyword>
<feature type="compositionally biased region" description="Basic and acidic residues" evidence="23">
    <location>
        <begin position="68"/>
        <end position="77"/>
    </location>
</feature>
<dbReference type="FunFam" id="1.10.287.70:FF:000031">
    <property type="entry name" value="Potassium/sodium hyperpolarization-activated cyclic nucleotide-gated channel 1, putative"/>
    <property type="match status" value="1"/>
</dbReference>
<keyword evidence="20" id="KW-0407">Ion channel</keyword>
<feature type="region of interest" description="Disordered" evidence="23">
    <location>
        <begin position="1796"/>
        <end position="1844"/>
    </location>
</feature>
<evidence type="ECO:0000256" key="5">
    <source>
        <dbReference type="ARBA" id="ARBA00022475"/>
    </source>
</evidence>
<keyword evidence="3" id="KW-0813">Transport</keyword>
<keyword evidence="14" id="KW-0915">Sodium</keyword>
<feature type="compositionally biased region" description="Low complexity" evidence="23">
    <location>
        <begin position="1996"/>
        <end position="2012"/>
    </location>
</feature>
<dbReference type="SUPFAM" id="SSF51206">
    <property type="entry name" value="cAMP-binding domain-like"/>
    <property type="match status" value="1"/>
</dbReference>
<dbReference type="CTD" id="10021"/>
<evidence type="ECO:0000256" key="8">
    <source>
        <dbReference type="ARBA" id="ARBA00022692"/>
    </source>
</evidence>
<feature type="compositionally biased region" description="Low complexity" evidence="23">
    <location>
        <begin position="1144"/>
        <end position="1169"/>
    </location>
</feature>
<comment type="similarity">
    <text evidence="2">Belongs to the potassium channel HCN family.</text>
</comment>
<dbReference type="GeneID" id="100498501"/>
<keyword evidence="15" id="KW-0406">Ion transport</keyword>
<feature type="compositionally biased region" description="Low complexity" evidence="23">
    <location>
        <begin position="967"/>
        <end position="983"/>
    </location>
</feature>
<feature type="compositionally biased region" description="Low complexity" evidence="23">
    <location>
        <begin position="808"/>
        <end position="831"/>
    </location>
</feature>
<feature type="compositionally biased region" description="Low complexity" evidence="23">
    <location>
        <begin position="1029"/>
        <end position="1067"/>
    </location>
</feature>
<dbReference type="InterPro" id="IPR014710">
    <property type="entry name" value="RmlC-like_jellyroll"/>
</dbReference>
<feature type="compositionally biased region" description="Polar residues" evidence="23">
    <location>
        <begin position="868"/>
        <end position="893"/>
    </location>
</feature>
<feature type="compositionally biased region" description="Polar residues" evidence="23">
    <location>
        <begin position="79"/>
        <end position="100"/>
    </location>
</feature>
<evidence type="ECO:0000256" key="14">
    <source>
        <dbReference type="ARBA" id="ARBA00023053"/>
    </source>
</evidence>
<dbReference type="GO" id="GO:0003254">
    <property type="term" value="P:regulation of membrane depolarization"/>
    <property type="evidence" value="ECO:0000318"/>
    <property type="project" value="GO_Central"/>
</dbReference>
<feature type="region of interest" description="Disordered" evidence="23">
    <location>
        <begin position="967"/>
        <end position="1118"/>
    </location>
</feature>
<accession>A0A8J0QZ60</accession>
<feature type="compositionally biased region" description="Polar residues" evidence="23">
    <location>
        <begin position="614"/>
        <end position="744"/>
    </location>
</feature>
<dbReference type="Proteomes" id="UP000008143">
    <property type="component" value="Chromosome 8"/>
</dbReference>
<evidence type="ECO:0000256" key="12">
    <source>
        <dbReference type="ARBA" id="ARBA00022958"/>
    </source>
</evidence>
<keyword evidence="17" id="KW-0114">cAMP</keyword>
<evidence type="ECO:0000256" key="15">
    <source>
        <dbReference type="ARBA" id="ARBA00023065"/>
    </source>
</evidence>
<evidence type="ECO:0000256" key="24">
    <source>
        <dbReference type="SAM" id="Phobius"/>
    </source>
</evidence>
<keyword evidence="4" id="KW-0894">Sodium channel</keyword>
<evidence type="ECO:0000313" key="27">
    <source>
        <dbReference type="RefSeq" id="XP_002944030.2"/>
    </source>
</evidence>
<keyword evidence="8 24" id="KW-0812">Transmembrane</keyword>
<evidence type="ECO:0000256" key="17">
    <source>
        <dbReference type="ARBA" id="ARBA00023149"/>
    </source>
</evidence>
<keyword evidence="7" id="KW-0116">cAMP-binding</keyword>
<dbReference type="SUPFAM" id="SSF81324">
    <property type="entry name" value="Voltage-gated potassium channels"/>
    <property type="match status" value="1"/>
</dbReference>
<dbReference type="Gene3D" id="1.10.287.630">
    <property type="entry name" value="Helix hairpin bin"/>
    <property type="match status" value="1"/>
</dbReference>
<evidence type="ECO:0000256" key="13">
    <source>
        <dbReference type="ARBA" id="ARBA00022989"/>
    </source>
</evidence>
<keyword evidence="9" id="KW-0547">Nucleotide-binding</keyword>
<feature type="compositionally biased region" description="Polar residues" evidence="23">
    <location>
        <begin position="785"/>
        <end position="806"/>
    </location>
</feature>
<dbReference type="GO" id="GO:0030425">
    <property type="term" value="C:dendrite"/>
    <property type="evidence" value="ECO:0000318"/>
    <property type="project" value="GO_Central"/>
</dbReference>
<dbReference type="OMA" id="VPNQSPT"/>
<dbReference type="FunFam" id="1.10.287.630:FF:000002">
    <property type="entry name" value="Potassium/sodium hyperpolarization-activated cyclic nucleotide-gated channel 4"/>
    <property type="match status" value="1"/>
</dbReference>
<feature type="compositionally biased region" description="Polar residues" evidence="23">
    <location>
        <begin position="313"/>
        <end position="338"/>
    </location>
</feature>
<evidence type="ECO:0000259" key="25">
    <source>
        <dbReference type="PROSITE" id="PS50042"/>
    </source>
</evidence>
<dbReference type="GO" id="GO:0030424">
    <property type="term" value="C:axon"/>
    <property type="evidence" value="ECO:0000318"/>
    <property type="project" value="GO_Central"/>
</dbReference>
<dbReference type="FunFam" id="2.60.120.10:FF:000007">
    <property type="entry name" value="Putative potassium/sodium hyperpolarization-activated cyclic nucleotide-gated channel 2"/>
    <property type="match status" value="1"/>
</dbReference>
<feature type="compositionally biased region" description="Polar residues" evidence="23">
    <location>
        <begin position="415"/>
        <end position="429"/>
    </location>
</feature>
<evidence type="ECO:0000313" key="26">
    <source>
        <dbReference type="Proteomes" id="UP000008143"/>
    </source>
</evidence>
<feature type="compositionally biased region" description="Polar residues" evidence="23">
    <location>
        <begin position="1075"/>
        <end position="1111"/>
    </location>
</feature>
<dbReference type="CDD" id="cd00038">
    <property type="entry name" value="CAP_ED"/>
    <property type="match status" value="1"/>
</dbReference>
<dbReference type="GO" id="GO:0098855">
    <property type="term" value="C:HCN channel complex"/>
    <property type="evidence" value="ECO:0000318"/>
    <property type="project" value="GO_Central"/>
</dbReference>
<evidence type="ECO:0000256" key="18">
    <source>
        <dbReference type="ARBA" id="ARBA00023201"/>
    </source>
</evidence>
<feature type="compositionally biased region" description="Polar residues" evidence="23">
    <location>
        <begin position="1831"/>
        <end position="1844"/>
    </location>
</feature>
<feature type="region of interest" description="Disordered" evidence="23">
    <location>
        <begin position="501"/>
        <end position="539"/>
    </location>
</feature>
<organism evidence="26 27">
    <name type="scientific">Xenopus tropicalis</name>
    <name type="common">Western clawed frog</name>
    <name type="synonym">Silurana tropicalis</name>
    <dbReference type="NCBI Taxonomy" id="8364"/>
    <lineage>
        <taxon>Eukaryota</taxon>
        <taxon>Metazoa</taxon>
        <taxon>Chordata</taxon>
        <taxon>Craniata</taxon>
        <taxon>Vertebrata</taxon>
        <taxon>Euteleostomi</taxon>
        <taxon>Amphibia</taxon>
        <taxon>Batrachia</taxon>
        <taxon>Anura</taxon>
        <taxon>Pipoidea</taxon>
        <taxon>Pipidae</taxon>
        <taxon>Xenopodinae</taxon>
        <taxon>Xenopus</taxon>
        <taxon>Silurana</taxon>
    </lineage>
</organism>
<dbReference type="AGR" id="Xenbase:XB-GENE-940130"/>
<keyword evidence="6" id="KW-0633">Potassium transport</keyword>
<feature type="region of interest" description="Disordered" evidence="23">
    <location>
        <begin position="1857"/>
        <end position="1900"/>
    </location>
</feature>
<dbReference type="OrthoDB" id="421226at2759"/>
<dbReference type="PANTHER" id="PTHR45689">
    <property type="entry name" value="I[[H]] CHANNEL, ISOFORM E"/>
    <property type="match status" value="1"/>
</dbReference>
<feature type="compositionally biased region" description="Low complexity" evidence="23">
    <location>
        <begin position="1804"/>
        <end position="1822"/>
    </location>
</feature>
<dbReference type="InterPro" id="IPR000595">
    <property type="entry name" value="cNMP-bd_dom"/>
</dbReference>
<dbReference type="KEGG" id="xtr:100498501"/>
<dbReference type="GO" id="GO:0071805">
    <property type="term" value="P:potassium ion transmembrane transport"/>
    <property type="evidence" value="ECO:0000318"/>
    <property type="project" value="GO_Central"/>
</dbReference>
<dbReference type="GO" id="GO:0005272">
    <property type="term" value="F:sodium channel activity"/>
    <property type="evidence" value="ECO:0007669"/>
    <property type="project" value="UniProtKB-KW"/>
</dbReference>
<dbReference type="Pfam" id="PF00520">
    <property type="entry name" value="Ion_trans"/>
    <property type="match status" value="1"/>
</dbReference>